<protein>
    <recommendedName>
        <fullName evidence="1">AB hydrolase-1 domain-containing protein</fullName>
    </recommendedName>
</protein>
<comment type="caution">
    <text evidence="2">The sequence shown here is derived from an EMBL/GenBank/DDBJ whole genome shotgun (WGS) entry which is preliminary data.</text>
</comment>
<accession>A0ABP0DG90</accession>
<dbReference type="InterPro" id="IPR029058">
    <property type="entry name" value="AB_hydrolase_fold"/>
</dbReference>
<evidence type="ECO:0000313" key="2">
    <source>
        <dbReference type="EMBL" id="CAK7265876.1"/>
    </source>
</evidence>
<reference evidence="2 3" key="1">
    <citation type="submission" date="2024-01" db="EMBL/GenBank/DDBJ databases">
        <authorList>
            <person name="Allen C."/>
            <person name="Tagirdzhanova G."/>
        </authorList>
    </citation>
    <scope>NUCLEOTIDE SEQUENCE [LARGE SCALE GENOMIC DNA]</scope>
    <source>
        <strain evidence="2 3">CBS 573.63</strain>
    </source>
</reference>
<keyword evidence="3" id="KW-1185">Reference proteome</keyword>
<name>A0ABP0DG90_9PEZI</name>
<dbReference type="EMBL" id="CAWUOM010000020">
    <property type="protein sequence ID" value="CAK7265876.1"/>
    <property type="molecule type" value="Genomic_DNA"/>
</dbReference>
<dbReference type="InterPro" id="IPR000073">
    <property type="entry name" value="AB_hydrolase_1"/>
</dbReference>
<feature type="domain" description="AB hydrolase-1" evidence="1">
    <location>
        <begin position="59"/>
        <end position="220"/>
    </location>
</feature>
<dbReference type="Pfam" id="PF12697">
    <property type="entry name" value="Abhydrolase_6"/>
    <property type="match status" value="1"/>
</dbReference>
<evidence type="ECO:0000259" key="1">
    <source>
        <dbReference type="Pfam" id="PF12697"/>
    </source>
</evidence>
<evidence type="ECO:0000313" key="3">
    <source>
        <dbReference type="Proteomes" id="UP001642501"/>
    </source>
</evidence>
<proteinExistence type="predicted"/>
<dbReference type="Proteomes" id="UP001642501">
    <property type="component" value="Unassembled WGS sequence"/>
</dbReference>
<dbReference type="Gene3D" id="3.40.50.1820">
    <property type="entry name" value="alpha/beta hydrolase"/>
    <property type="match status" value="1"/>
</dbReference>
<dbReference type="SUPFAM" id="SSF53474">
    <property type="entry name" value="alpha/beta-Hydrolases"/>
    <property type="match status" value="1"/>
</dbReference>
<sequence length="332" mass="37965">MSQQFFEVKEHLFDGQHIREHPRATAHNQEEVLRVCAKQYIPRSNPTPKPGDVTIIAAHANGFVKELYEPLWDDLLAISEQHGFTIRSIWIADVAWQGQSGLLNEAKLGNDPSWYDHARDLLQMINTFRHEMPRPFVGIGHSFGGATMAIAALLHPRLFTTIVLMDPVLDFDLFNPTIEFSPLELSAVRRELWPSREAADTAFRRSRLFGAWDPRVLDIWNQYGLKDLPSKWYPDPVAAKATLRKIEKIGGNVVLEDKGPPVTLTTTKHQEVFTYMRPLWQGIDLDTGRRIFNRQRVPEISDAGISELGSRKLYRPEVPRTKAQLKYLRPGV</sequence>
<gene>
    <name evidence="2" type="ORF">SEPCBS57363_001809</name>
</gene>
<organism evidence="2 3">
    <name type="scientific">Sporothrix epigloea</name>
    <dbReference type="NCBI Taxonomy" id="1892477"/>
    <lineage>
        <taxon>Eukaryota</taxon>
        <taxon>Fungi</taxon>
        <taxon>Dikarya</taxon>
        <taxon>Ascomycota</taxon>
        <taxon>Pezizomycotina</taxon>
        <taxon>Sordariomycetes</taxon>
        <taxon>Sordariomycetidae</taxon>
        <taxon>Ophiostomatales</taxon>
        <taxon>Ophiostomataceae</taxon>
        <taxon>Sporothrix</taxon>
    </lineage>
</organism>